<evidence type="ECO:0000256" key="2">
    <source>
        <dbReference type="ARBA" id="ARBA00004997"/>
    </source>
</evidence>
<evidence type="ECO:0000256" key="7">
    <source>
        <dbReference type="ARBA" id="ARBA00022741"/>
    </source>
</evidence>
<dbReference type="InterPro" id="IPR011006">
    <property type="entry name" value="CheY-like_superfamily"/>
</dbReference>
<dbReference type="NCBIfam" id="TIGR01064">
    <property type="entry name" value="pyruv_kin"/>
    <property type="match status" value="1"/>
</dbReference>
<keyword evidence="11 15" id="KW-0324">Glycolysis</keyword>
<keyword evidence="7" id="KW-0547">Nucleotide-binding</keyword>
<evidence type="ECO:0000256" key="15">
    <source>
        <dbReference type="RuleBase" id="RU000504"/>
    </source>
</evidence>
<dbReference type="GO" id="GO:0000287">
    <property type="term" value="F:magnesium ion binding"/>
    <property type="evidence" value="ECO:0007669"/>
    <property type="project" value="UniProtKB-UniRule"/>
</dbReference>
<evidence type="ECO:0000313" key="17">
    <source>
        <dbReference type="EMBL" id="ADW19113.1"/>
    </source>
</evidence>
<keyword evidence="12" id="KW-0670">Pyruvate</keyword>
<accession>A0A7U3YPD0</accession>
<dbReference type="GO" id="GO:0004743">
    <property type="term" value="F:pyruvate kinase activity"/>
    <property type="evidence" value="ECO:0007669"/>
    <property type="project" value="UniProtKB-UniRule"/>
</dbReference>
<dbReference type="Proteomes" id="UP000006365">
    <property type="component" value="Chromosome"/>
</dbReference>
<dbReference type="GO" id="GO:0016301">
    <property type="term" value="F:kinase activity"/>
    <property type="evidence" value="ECO:0007669"/>
    <property type="project" value="UniProtKB-KW"/>
</dbReference>
<dbReference type="PANTHER" id="PTHR11817">
    <property type="entry name" value="PYRUVATE KINASE"/>
    <property type="match status" value="1"/>
</dbReference>
<evidence type="ECO:0000256" key="6">
    <source>
        <dbReference type="ARBA" id="ARBA00022723"/>
    </source>
</evidence>
<dbReference type="FunFam" id="2.40.33.10:FF:000001">
    <property type="entry name" value="Pyruvate kinase"/>
    <property type="match status" value="1"/>
</dbReference>
<dbReference type="InterPro" id="IPR018209">
    <property type="entry name" value="Pyrv_Knase_AS"/>
</dbReference>
<dbReference type="SUPFAM" id="SSF52172">
    <property type="entry name" value="CheY-like"/>
    <property type="match status" value="1"/>
</dbReference>
<dbReference type="SUPFAM" id="SSF50800">
    <property type="entry name" value="PK beta-barrel domain-like"/>
    <property type="match status" value="1"/>
</dbReference>
<dbReference type="InterPro" id="IPR011037">
    <property type="entry name" value="Pyrv_Knase-like_insert_dom_sf"/>
</dbReference>
<dbReference type="PRINTS" id="PR01050">
    <property type="entry name" value="PYRUVTKNASE"/>
</dbReference>
<dbReference type="EMBL" id="CP002364">
    <property type="protein sequence ID" value="ADW19113.1"/>
    <property type="molecule type" value="Genomic_DNA"/>
</dbReference>
<keyword evidence="8 15" id="KW-0418">Kinase</keyword>
<evidence type="ECO:0000256" key="14">
    <source>
        <dbReference type="PROSITE-ProRule" id="PRU00169"/>
    </source>
</evidence>
<comment type="catalytic activity">
    <reaction evidence="15">
        <text>pyruvate + ATP = phosphoenolpyruvate + ADP + H(+)</text>
        <dbReference type="Rhea" id="RHEA:18157"/>
        <dbReference type="ChEBI" id="CHEBI:15361"/>
        <dbReference type="ChEBI" id="CHEBI:15378"/>
        <dbReference type="ChEBI" id="CHEBI:30616"/>
        <dbReference type="ChEBI" id="CHEBI:58702"/>
        <dbReference type="ChEBI" id="CHEBI:456216"/>
        <dbReference type="EC" id="2.7.1.40"/>
    </reaction>
</comment>
<dbReference type="Gene3D" id="3.40.50.2300">
    <property type="match status" value="1"/>
</dbReference>
<dbReference type="InterPro" id="IPR040442">
    <property type="entry name" value="Pyrv_kinase-like_dom_sf"/>
</dbReference>
<dbReference type="SUPFAM" id="SSF52935">
    <property type="entry name" value="PK C-terminal domain-like"/>
    <property type="match status" value="1"/>
</dbReference>
<evidence type="ECO:0000256" key="13">
    <source>
        <dbReference type="NCBIfam" id="TIGR01064"/>
    </source>
</evidence>
<dbReference type="GO" id="GO:0005524">
    <property type="term" value="F:ATP binding"/>
    <property type="evidence" value="ECO:0007669"/>
    <property type="project" value="UniProtKB-KW"/>
</dbReference>
<evidence type="ECO:0000256" key="11">
    <source>
        <dbReference type="ARBA" id="ARBA00023152"/>
    </source>
</evidence>
<name>A0A7U3YPD0_DESPD</name>
<evidence type="ECO:0000256" key="5">
    <source>
        <dbReference type="ARBA" id="ARBA00022679"/>
    </source>
</evidence>
<dbReference type="PROSITE" id="PS50110">
    <property type="entry name" value="RESPONSE_REGULATORY"/>
    <property type="match status" value="1"/>
</dbReference>
<evidence type="ECO:0000256" key="1">
    <source>
        <dbReference type="ARBA" id="ARBA00001958"/>
    </source>
</evidence>
<dbReference type="InterPro" id="IPR015813">
    <property type="entry name" value="Pyrv/PenolPyrv_kinase-like_dom"/>
</dbReference>
<feature type="modified residue" description="4-aspartylphosphate" evidence="14">
    <location>
        <position position="51"/>
    </location>
</feature>
<keyword evidence="14" id="KW-0597">Phosphoprotein</keyword>
<dbReference type="UniPathway" id="UPA00109">
    <property type="reaction ID" value="UER00188"/>
</dbReference>
<keyword evidence="9" id="KW-0067">ATP-binding</keyword>
<dbReference type="InterPro" id="IPR001789">
    <property type="entry name" value="Sig_transdc_resp-reg_receiver"/>
</dbReference>
<evidence type="ECO:0000313" key="18">
    <source>
        <dbReference type="Proteomes" id="UP000006365"/>
    </source>
</evidence>
<dbReference type="Pfam" id="PF00224">
    <property type="entry name" value="PK"/>
    <property type="match status" value="1"/>
</dbReference>
<keyword evidence="18" id="KW-1185">Reference proteome</keyword>
<dbReference type="GO" id="GO:0000160">
    <property type="term" value="P:phosphorelay signal transduction system"/>
    <property type="evidence" value="ECO:0007669"/>
    <property type="project" value="InterPro"/>
</dbReference>
<dbReference type="InterPro" id="IPR015793">
    <property type="entry name" value="Pyrv_Knase_brl"/>
</dbReference>
<dbReference type="Gene3D" id="3.40.1380.20">
    <property type="entry name" value="Pyruvate kinase, C-terminal domain"/>
    <property type="match status" value="1"/>
</dbReference>
<feature type="domain" description="Response regulatory" evidence="16">
    <location>
        <begin position="2"/>
        <end position="118"/>
    </location>
</feature>
<dbReference type="Gene3D" id="2.40.33.10">
    <property type="entry name" value="PK beta-barrel domain-like"/>
    <property type="match status" value="1"/>
</dbReference>
<comment type="similarity">
    <text evidence="3 15">Belongs to the pyruvate kinase family.</text>
</comment>
<dbReference type="Pfam" id="PF02887">
    <property type="entry name" value="PK_C"/>
    <property type="match status" value="1"/>
</dbReference>
<gene>
    <name evidence="17" type="ordered locus">Despr_2980</name>
</gene>
<evidence type="ECO:0000256" key="9">
    <source>
        <dbReference type="ARBA" id="ARBA00022840"/>
    </source>
</evidence>
<dbReference type="SMART" id="SM00448">
    <property type="entry name" value="REC"/>
    <property type="match status" value="1"/>
</dbReference>
<dbReference type="EC" id="2.7.1.40" evidence="4 13"/>
<keyword evidence="10 15" id="KW-0460">Magnesium</keyword>
<evidence type="ECO:0000256" key="10">
    <source>
        <dbReference type="ARBA" id="ARBA00022842"/>
    </source>
</evidence>
<dbReference type="Gene3D" id="3.20.20.60">
    <property type="entry name" value="Phosphoenolpyruvate-binding domains"/>
    <property type="match status" value="1"/>
</dbReference>
<dbReference type="SUPFAM" id="SSF51621">
    <property type="entry name" value="Phosphoenolpyruvate/pyruvate domain"/>
    <property type="match status" value="1"/>
</dbReference>
<evidence type="ECO:0000256" key="3">
    <source>
        <dbReference type="ARBA" id="ARBA00008663"/>
    </source>
</evidence>
<dbReference type="GO" id="GO:0030955">
    <property type="term" value="F:potassium ion binding"/>
    <property type="evidence" value="ECO:0007669"/>
    <property type="project" value="UniProtKB-UniRule"/>
</dbReference>
<evidence type="ECO:0000256" key="12">
    <source>
        <dbReference type="ARBA" id="ARBA00023317"/>
    </source>
</evidence>
<dbReference type="NCBIfam" id="NF004978">
    <property type="entry name" value="PRK06354.1"/>
    <property type="match status" value="1"/>
</dbReference>
<proteinExistence type="inferred from homology"/>
<comment type="pathway">
    <text evidence="2 15">Carbohydrate degradation; glycolysis; pyruvate from D-glyceraldehyde 3-phosphate: step 5/5.</text>
</comment>
<dbReference type="InterPro" id="IPR015795">
    <property type="entry name" value="Pyrv_Knase_C"/>
</dbReference>
<keyword evidence="6" id="KW-0479">Metal-binding</keyword>
<dbReference type="InterPro" id="IPR001697">
    <property type="entry name" value="Pyr_Knase"/>
</dbReference>
<keyword evidence="5 15" id="KW-0808">Transferase</keyword>
<dbReference type="AlphaFoldDB" id="A0A7U3YPD0"/>
<dbReference type="InterPro" id="IPR015806">
    <property type="entry name" value="Pyrv_Knase_insert_dom_sf"/>
</dbReference>
<dbReference type="Pfam" id="PF00072">
    <property type="entry name" value="Response_reg"/>
    <property type="match status" value="1"/>
</dbReference>
<reference evidence="17 18" key="1">
    <citation type="journal article" date="2011" name="Stand. Genomic Sci.">
        <title>Complete genome sequence of Desulfobulbus propionicus type strain (1pr3).</title>
        <authorList>
            <person name="Pagani I."/>
            <person name="Lapidus A."/>
            <person name="Nolan M."/>
            <person name="Lucas S."/>
            <person name="Hammon N."/>
            <person name="Deshpande S."/>
            <person name="Cheng J.F."/>
            <person name="Chertkov O."/>
            <person name="Davenport K."/>
            <person name="Tapia R."/>
            <person name="Han C."/>
            <person name="Goodwin L."/>
            <person name="Pitluck S."/>
            <person name="Liolios K."/>
            <person name="Mavromatis K."/>
            <person name="Ivanova N."/>
            <person name="Mikhailova N."/>
            <person name="Pati A."/>
            <person name="Chen A."/>
            <person name="Palaniappan K."/>
            <person name="Land M."/>
            <person name="Hauser L."/>
            <person name="Chang Y.J."/>
            <person name="Jeffries C.D."/>
            <person name="Detter J.C."/>
            <person name="Brambilla E."/>
            <person name="Kannan K.P."/>
            <person name="Djao O.D."/>
            <person name="Rohde M."/>
            <person name="Pukall R."/>
            <person name="Spring S."/>
            <person name="Goker M."/>
            <person name="Sikorski J."/>
            <person name="Woyke T."/>
            <person name="Bristow J."/>
            <person name="Eisen J.A."/>
            <person name="Markowitz V."/>
            <person name="Hugenholtz P."/>
            <person name="Kyrpides N.C."/>
            <person name="Klenk H.P."/>
        </authorList>
    </citation>
    <scope>NUCLEOTIDE SEQUENCE [LARGE SCALE GENOMIC DNA]</scope>
    <source>
        <strain evidence="18">ATCC 33891 / DSM 2032 / 1pr3</strain>
    </source>
</reference>
<comment type="cofactor">
    <cofactor evidence="1">
        <name>K(+)</name>
        <dbReference type="ChEBI" id="CHEBI:29103"/>
    </cofactor>
</comment>
<dbReference type="KEGG" id="dpr:Despr_2980"/>
<dbReference type="PROSITE" id="PS00110">
    <property type="entry name" value="PYRUVATE_KINASE"/>
    <property type="match status" value="1"/>
</dbReference>
<protein>
    <recommendedName>
        <fullName evidence="4 13">Pyruvate kinase</fullName>
        <ecNumber evidence="4 13">2.7.1.40</ecNumber>
    </recommendedName>
</protein>
<dbReference type="CDD" id="cd00156">
    <property type="entry name" value="REC"/>
    <property type="match status" value="1"/>
</dbReference>
<evidence type="ECO:0000259" key="16">
    <source>
        <dbReference type="PROSITE" id="PS50110"/>
    </source>
</evidence>
<sequence length="596" mass="66084">MRILVLEDSKPSQHLLRSRLEQEGFTVDTADNGHQGFQRATANAYDVILSDIHMPHWDGFKFIEAIQVVSPHLPILIITSAHDDQQMLARLQRYPNVFGVLAKPFDFTVLFKQLASVPRQTHTSVNKKAKIVCTIGPASNSPEMLGRMILAGMDVARLNFSHGSYEAHETTLLAVREAEKVWEKPIAVLQDLCGPKIRTGPMREGAIQLHAGEVLIVQKEPVEGTPERISTIAPAILADLRLGDPVLLDDGLLELRVVKEGTDEVHCEVIVGGTLKSSKGINLPLTALSLPSVTEKDWQDLDWGLNHSIDYVALSFVRSAEDVWRIKNYIKASGKRNLKVVAKIEKPEAVQNIREIVEVADAIMIARGDMGVELPAARVPRIQERIIELCWELNTPVITATQMLDSMTINARPTRAEVTDVSMAIKEGTDAVMLSQETATGVDPVNVVRTMASIICEEERYAHPSAEHFRELEADTARYPALSVVAHLGTTSATLLLDPDGTLYPILSKWNRKTPTLVVTKSLHVARHASLYNNIFPLIIREELGRTEMVFRSLAMAREWGYIHAGETVAVVEGPRVTRSGIRQMAAVQVIRVEKE</sequence>
<dbReference type="NCBIfam" id="NF004491">
    <property type="entry name" value="PRK05826.1"/>
    <property type="match status" value="1"/>
</dbReference>
<evidence type="ECO:0000256" key="4">
    <source>
        <dbReference type="ARBA" id="ARBA00012142"/>
    </source>
</evidence>
<evidence type="ECO:0000256" key="8">
    <source>
        <dbReference type="ARBA" id="ARBA00022777"/>
    </source>
</evidence>
<dbReference type="RefSeq" id="WP_015725638.1">
    <property type="nucleotide sequence ID" value="NC_014972.1"/>
</dbReference>
<dbReference type="InterPro" id="IPR036918">
    <property type="entry name" value="Pyrv_Knase_C_sf"/>
</dbReference>
<organism evidence="17 18">
    <name type="scientific">Desulfobulbus propionicus (strain ATCC 33891 / DSM 2032 / VKM B-1956 / 1pr3)</name>
    <dbReference type="NCBI Taxonomy" id="577650"/>
    <lineage>
        <taxon>Bacteria</taxon>
        <taxon>Pseudomonadati</taxon>
        <taxon>Thermodesulfobacteriota</taxon>
        <taxon>Desulfobulbia</taxon>
        <taxon>Desulfobulbales</taxon>
        <taxon>Desulfobulbaceae</taxon>
        <taxon>Desulfobulbus</taxon>
    </lineage>
</organism>